<dbReference type="PANTHER" id="PTHR11562:SF17">
    <property type="entry name" value="RE54080P-RELATED"/>
    <property type="match status" value="1"/>
</dbReference>
<feature type="transmembrane region" description="Helical" evidence="10">
    <location>
        <begin position="173"/>
        <end position="199"/>
    </location>
</feature>
<dbReference type="SUPFAM" id="SSF161111">
    <property type="entry name" value="Cation efflux protein transmembrane domain-like"/>
    <property type="match status" value="1"/>
</dbReference>
<feature type="region of interest" description="Disordered" evidence="9">
    <location>
        <begin position="1"/>
        <end position="29"/>
    </location>
</feature>
<evidence type="ECO:0000256" key="8">
    <source>
        <dbReference type="ARBA" id="ARBA00023136"/>
    </source>
</evidence>
<keyword evidence="14" id="KW-1185">Reference proteome</keyword>
<feature type="transmembrane region" description="Helical" evidence="10">
    <location>
        <begin position="205"/>
        <end position="222"/>
    </location>
</feature>
<feature type="transmembrane region" description="Helical" evidence="10">
    <location>
        <begin position="105"/>
        <end position="125"/>
    </location>
</feature>
<evidence type="ECO:0000256" key="6">
    <source>
        <dbReference type="ARBA" id="ARBA00022989"/>
    </source>
</evidence>
<dbReference type="Pfam" id="PF01545">
    <property type="entry name" value="Cation_efflux"/>
    <property type="match status" value="1"/>
</dbReference>
<sequence>MAGHHTHAHDHGGHSHGGHDHGGHGHGHAHAPAAFDRAFAIGIALNIVFVGVEAGFGFVAHSVALLADAGHNLSDVLGLAIAWGGATLARRAATKRFTYGLKGSTILAALLNALFLLVALGAIILEAAQRLAAPAPVAGATVSIVAAVGIVVNLATALLFARGRKHDINIRGAFLHMAADAAVSAGVVIVGGIILFTGMTWLDPAVSIVIALLIIWHTWGLLRESVEMSLAAVPRAIDYDAVGAALQALPGVTRIHDLHIWPMSTTETVLTTHLLMPAGHPGDGFLMETQAMLRARFGIGHATVQVETSECAVDC</sequence>
<dbReference type="GO" id="GO:0005385">
    <property type="term" value="F:zinc ion transmembrane transporter activity"/>
    <property type="evidence" value="ECO:0007669"/>
    <property type="project" value="TreeGrafter"/>
</dbReference>
<evidence type="ECO:0000256" key="7">
    <source>
        <dbReference type="ARBA" id="ARBA00023065"/>
    </source>
</evidence>
<evidence type="ECO:0000313" key="14">
    <source>
        <dbReference type="Proteomes" id="UP000094256"/>
    </source>
</evidence>
<feature type="transmembrane region" description="Helical" evidence="10">
    <location>
        <begin position="38"/>
        <end position="64"/>
    </location>
</feature>
<dbReference type="Pfam" id="PF16916">
    <property type="entry name" value="ZT_dimer"/>
    <property type="match status" value="1"/>
</dbReference>
<organism evidence="13 14">
    <name type="scientific">Sphingomonas panacis</name>
    <dbReference type="NCBI Taxonomy" id="1560345"/>
    <lineage>
        <taxon>Bacteria</taxon>
        <taxon>Pseudomonadati</taxon>
        <taxon>Pseudomonadota</taxon>
        <taxon>Alphaproteobacteria</taxon>
        <taxon>Sphingomonadales</taxon>
        <taxon>Sphingomonadaceae</taxon>
        <taxon>Sphingomonas</taxon>
    </lineage>
</organism>
<dbReference type="InterPro" id="IPR050681">
    <property type="entry name" value="CDF/SLC30A"/>
</dbReference>
<evidence type="ECO:0000313" key="13">
    <source>
        <dbReference type="EMBL" id="AOH82730.1"/>
    </source>
</evidence>
<dbReference type="InterPro" id="IPR058533">
    <property type="entry name" value="Cation_efflux_TM"/>
</dbReference>
<comment type="subcellular location">
    <subcellularLocation>
        <location evidence="1">Membrane</location>
        <topology evidence="1">Multi-pass membrane protein</topology>
    </subcellularLocation>
</comment>
<reference evidence="13 14" key="1">
    <citation type="submission" date="2016-01" db="EMBL/GenBank/DDBJ databases">
        <title>Complete genome and mega plasmid sequence of Sphingomonas panacis DCY99 elicits systemic resistance in rice to Xanthomonas oryzae.</title>
        <authorList>
            <person name="Kim Y.J."/>
            <person name="Yang D.C."/>
            <person name="Sing P."/>
        </authorList>
    </citation>
    <scope>NUCLEOTIDE SEQUENCE [LARGE SCALE GENOMIC DNA]</scope>
    <source>
        <strain evidence="13 14">DCY99</strain>
    </source>
</reference>
<comment type="similarity">
    <text evidence="2">Belongs to the cation diffusion facilitator (CDF) transporter (TC 2.A.4) family. SLC30A subfamily.</text>
</comment>
<evidence type="ECO:0000256" key="10">
    <source>
        <dbReference type="SAM" id="Phobius"/>
    </source>
</evidence>
<dbReference type="RefSeq" id="WP_069203314.1">
    <property type="nucleotide sequence ID" value="NZ_CP014168.1"/>
</dbReference>
<keyword evidence="4 10" id="KW-0812">Transmembrane</keyword>
<accession>A0A1B3Z5N9</accession>
<evidence type="ECO:0000256" key="5">
    <source>
        <dbReference type="ARBA" id="ARBA00022906"/>
    </source>
</evidence>
<feature type="transmembrane region" description="Helical" evidence="10">
    <location>
        <begin position="137"/>
        <end position="161"/>
    </location>
</feature>
<dbReference type="PANTHER" id="PTHR11562">
    <property type="entry name" value="CATION EFFLUX PROTEIN/ ZINC TRANSPORTER"/>
    <property type="match status" value="1"/>
</dbReference>
<keyword evidence="6 10" id="KW-1133">Transmembrane helix</keyword>
<feature type="compositionally biased region" description="Basic and acidic residues" evidence="9">
    <location>
        <begin position="9"/>
        <end position="23"/>
    </location>
</feature>
<protein>
    <submittedName>
        <fullName evidence="13">Cobalt transporter</fullName>
    </submittedName>
</protein>
<dbReference type="AlphaFoldDB" id="A0A1B3Z5N9"/>
<evidence type="ECO:0000256" key="3">
    <source>
        <dbReference type="ARBA" id="ARBA00022448"/>
    </source>
</evidence>
<dbReference type="EMBL" id="CP014168">
    <property type="protein sequence ID" value="AOH82730.1"/>
    <property type="molecule type" value="Genomic_DNA"/>
</dbReference>
<evidence type="ECO:0000259" key="11">
    <source>
        <dbReference type="Pfam" id="PF01545"/>
    </source>
</evidence>
<name>A0A1B3Z5N9_9SPHN</name>
<evidence type="ECO:0000256" key="9">
    <source>
        <dbReference type="SAM" id="MobiDB-lite"/>
    </source>
</evidence>
<keyword evidence="5" id="KW-0864">Zinc transport</keyword>
<evidence type="ECO:0000259" key="12">
    <source>
        <dbReference type="Pfam" id="PF16916"/>
    </source>
</evidence>
<dbReference type="SUPFAM" id="SSF160240">
    <property type="entry name" value="Cation efflux protein cytoplasmic domain-like"/>
    <property type="match status" value="1"/>
</dbReference>
<keyword evidence="7" id="KW-0406">Ion transport</keyword>
<evidence type="ECO:0000256" key="4">
    <source>
        <dbReference type="ARBA" id="ARBA00022692"/>
    </source>
</evidence>
<dbReference type="KEGG" id="span:AWL63_00785"/>
<dbReference type="Proteomes" id="UP000094256">
    <property type="component" value="Chromosome"/>
</dbReference>
<dbReference type="InterPro" id="IPR002524">
    <property type="entry name" value="Cation_efflux"/>
</dbReference>
<feature type="domain" description="Cation efflux protein transmembrane" evidence="11">
    <location>
        <begin position="41"/>
        <end position="227"/>
    </location>
</feature>
<dbReference type="InterPro" id="IPR036837">
    <property type="entry name" value="Cation_efflux_CTD_sf"/>
</dbReference>
<dbReference type="STRING" id="1560345.AWL63_00785"/>
<feature type="transmembrane region" description="Helical" evidence="10">
    <location>
        <begin position="76"/>
        <end position="93"/>
    </location>
</feature>
<gene>
    <name evidence="13" type="ORF">AWL63_00785</name>
</gene>
<proteinExistence type="inferred from homology"/>
<feature type="domain" description="Cation efflux protein cytoplasmic" evidence="12">
    <location>
        <begin position="234"/>
        <end position="308"/>
    </location>
</feature>
<dbReference type="InterPro" id="IPR027470">
    <property type="entry name" value="Cation_efflux_CTD"/>
</dbReference>
<keyword evidence="5" id="KW-0862">Zinc</keyword>
<keyword evidence="3" id="KW-0813">Transport</keyword>
<dbReference type="Gene3D" id="1.20.1510.10">
    <property type="entry name" value="Cation efflux protein transmembrane domain"/>
    <property type="match status" value="1"/>
</dbReference>
<dbReference type="NCBIfam" id="TIGR01297">
    <property type="entry name" value="CDF"/>
    <property type="match status" value="1"/>
</dbReference>
<evidence type="ECO:0000256" key="2">
    <source>
        <dbReference type="ARBA" id="ARBA00008873"/>
    </source>
</evidence>
<evidence type="ECO:0000256" key="1">
    <source>
        <dbReference type="ARBA" id="ARBA00004141"/>
    </source>
</evidence>
<keyword evidence="8 10" id="KW-0472">Membrane</keyword>
<dbReference type="InterPro" id="IPR027469">
    <property type="entry name" value="Cation_efflux_TMD_sf"/>
</dbReference>
<dbReference type="GO" id="GO:0005886">
    <property type="term" value="C:plasma membrane"/>
    <property type="evidence" value="ECO:0007669"/>
    <property type="project" value="TreeGrafter"/>
</dbReference>